<proteinExistence type="predicted"/>
<organism evidence="1 2">
    <name type="scientific">Marasmius crinis-equi</name>
    <dbReference type="NCBI Taxonomy" id="585013"/>
    <lineage>
        <taxon>Eukaryota</taxon>
        <taxon>Fungi</taxon>
        <taxon>Dikarya</taxon>
        <taxon>Basidiomycota</taxon>
        <taxon>Agaricomycotina</taxon>
        <taxon>Agaricomycetes</taxon>
        <taxon>Agaricomycetidae</taxon>
        <taxon>Agaricales</taxon>
        <taxon>Marasmiineae</taxon>
        <taxon>Marasmiaceae</taxon>
        <taxon>Marasmius</taxon>
    </lineage>
</organism>
<comment type="caution">
    <text evidence="1">The sequence shown here is derived from an EMBL/GenBank/DDBJ whole genome shotgun (WGS) entry which is preliminary data.</text>
</comment>
<dbReference type="Proteomes" id="UP001465976">
    <property type="component" value="Unassembled WGS sequence"/>
</dbReference>
<protein>
    <submittedName>
        <fullName evidence="1">Uncharacterized protein</fullName>
    </submittedName>
</protein>
<evidence type="ECO:0000313" key="1">
    <source>
        <dbReference type="EMBL" id="KAL0571525.1"/>
    </source>
</evidence>
<reference evidence="1 2" key="1">
    <citation type="submission" date="2024-02" db="EMBL/GenBank/DDBJ databases">
        <title>A draft genome for the cacao thread blight pathogen Marasmius crinis-equi.</title>
        <authorList>
            <person name="Cohen S.P."/>
            <person name="Baruah I.K."/>
            <person name="Amoako-Attah I."/>
            <person name="Bukari Y."/>
            <person name="Meinhardt L.W."/>
            <person name="Bailey B.A."/>
        </authorList>
    </citation>
    <scope>NUCLEOTIDE SEQUENCE [LARGE SCALE GENOMIC DNA]</scope>
    <source>
        <strain evidence="1 2">GH-76</strain>
    </source>
</reference>
<name>A0ABR3F8C9_9AGAR</name>
<dbReference type="EMBL" id="JBAHYK010000756">
    <property type="protein sequence ID" value="KAL0571525.1"/>
    <property type="molecule type" value="Genomic_DNA"/>
</dbReference>
<sequence length="339" mass="38328">MEPSRTAWGVDWSPLHIDSLLRAPLLHRLDLSTLGDRFVDLPVRWGQLTELTICPPSFSAFTAVDALTILSFTHRNIRRCSFFVDAPFTIDPPNYVQAFPFAHIHLLALESFALEFRNYAVGNGDDDHTCQDISAFMAVLSCPRLNHLVINAASQTSVMENSPLSQFLARSDCRLISLSTNLAMTTKAVEHTLQHIPSLNTLSAYTALYMIDGFVTWLEALTSMDPKNSELICPSLQHLRVCHVDSAHADSVLRVVRSRLDLPEAARLKSVHASFTRYTGESYRSEVEELRRLGLDIHWGFPRFDSGKVDDSPDDDHPNRSFHPFDWLLPDDRDSMETY</sequence>
<accession>A0ABR3F8C9</accession>
<keyword evidence="2" id="KW-1185">Reference proteome</keyword>
<gene>
    <name evidence="1" type="ORF">V5O48_010441</name>
</gene>
<evidence type="ECO:0000313" key="2">
    <source>
        <dbReference type="Proteomes" id="UP001465976"/>
    </source>
</evidence>